<organism evidence="1 2">
    <name type="scientific">Dentiscutata erythropus</name>
    <dbReference type="NCBI Taxonomy" id="1348616"/>
    <lineage>
        <taxon>Eukaryota</taxon>
        <taxon>Fungi</taxon>
        <taxon>Fungi incertae sedis</taxon>
        <taxon>Mucoromycota</taxon>
        <taxon>Glomeromycotina</taxon>
        <taxon>Glomeromycetes</taxon>
        <taxon>Diversisporales</taxon>
        <taxon>Gigasporaceae</taxon>
        <taxon>Dentiscutata</taxon>
    </lineage>
</organism>
<accession>A0A9N9KDX3</accession>
<gene>
    <name evidence="1" type="ORF">DERYTH_LOCUS27865</name>
</gene>
<reference evidence="1" key="1">
    <citation type="submission" date="2021-06" db="EMBL/GenBank/DDBJ databases">
        <authorList>
            <person name="Kallberg Y."/>
            <person name="Tangrot J."/>
            <person name="Rosling A."/>
        </authorList>
    </citation>
    <scope>NUCLEOTIDE SEQUENCE</scope>
    <source>
        <strain evidence="1">MA453B</strain>
    </source>
</reference>
<evidence type="ECO:0000313" key="1">
    <source>
        <dbReference type="EMBL" id="CAG8825248.1"/>
    </source>
</evidence>
<evidence type="ECO:0000313" key="2">
    <source>
        <dbReference type="Proteomes" id="UP000789405"/>
    </source>
</evidence>
<protein>
    <submittedName>
        <fullName evidence="1">1475_t:CDS:1</fullName>
    </submittedName>
</protein>
<proteinExistence type="predicted"/>
<dbReference type="EMBL" id="CAJVPY010066198">
    <property type="protein sequence ID" value="CAG8825248.1"/>
    <property type="molecule type" value="Genomic_DNA"/>
</dbReference>
<keyword evidence="2" id="KW-1185">Reference proteome</keyword>
<comment type="caution">
    <text evidence="1">The sequence shown here is derived from an EMBL/GenBank/DDBJ whole genome shotgun (WGS) entry which is preliminary data.</text>
</comment>
<dbReference type="Proteomes" id="UP000789405">
    <property type="component" value="Unassembled WGS sequence"/>
</dbReference>
<name>A0A9N9KDX3_9GLOM</name>
<feature type="non-terminal residue" evidence="1">
    <location>
        <position position="62"/>
    </location>
</feature>
<sequence>MYPSNNIIPVYLKKLIITKFNDKKYEDVLEDIKLLQEKNYDISEIKYEHKESLKNLMYQNYD</sequence>
<dbReference type="AlphaFoldDB" id="A0A9N9KDX3"/>